<protein>
    <submittedName>
        <fullName evidence="2">Uncharacterized protein</fullName>
    </submittedName>
</protein>
<reference evidence="2 3" key="1">
    <citation type="submission" date="2016-11" db="EMBL/GenBank/DDBJ databases">
        <title>Draft Genome Sequences of Nine Cyanobacterial Strains from Diverse Habitats.</title>
        <authorList>
            <person name="Zhu T."/>
            <person name="Hou S."/>
            <person name="Lu X."/>
            <person name="Hess W.R."/>
        </authorList>
    </citation>
    <scope>NUCLEOTIDE SEQUENCE [LARGE SCALE GENOMIC DNA]</scope>
    <source>
        <strain evidence="2 3">5.2 s.c.1</strain>
    </source>
</reference>
<evidence type="ECO:0000313" key="3">
    <source>
        <dbReference type="Proteomes" id="UP000185984"/>
    </source>
</evidence>
<dbReference type="AlphaFoldDB" id="A0A1U7HQA2"/>
<gene>
    <name evidence="2" type="ORF">NIES1031_12085</name>
</gene>
<dbReference type="OrthoDB" id="581378at2"/>
<feature type="signal peptide" evidence="1">
    <location>
        <begin position="1"/>
        <end position="26"/>
    </location>
</feature>
<evidence type="ECO:0000313" key="2">
    <source>
        <dbReference type="EMBL" id="OKH25747.1"/>
    </source>
</evidence>
<name>A0A1U7HQA2_9CHRO</name>
<organism evidence="2 3">
    <name type="scientific">Chroogloeocystis siderophila 5.2 s.c.1</name>
    <dbReference type="NCBI Taxonomy" id="247279"/>
    <lineage>
        <taxon>Bacteria</taxon>
        <taxon>Bacillati</taxon>
        <taxon>Cyanobacteriota</taxon>
        <taxon>Cyanophyceae</taxon>
        <taxon>Oscillatoriophycideae</taxon>
        <taxon>Chroococcales</taxon>
        <taxon>Chroococcaceae</taxon>
        <taxon>Chroogloeocystis</taxon>
    </lineage>
</organism>
<dbReference type="Proteomes" id="UP000185984">
    <property type="component" value="Unassembled WGS sequence"/>
</dbReference>
<keyword evidence="3" id="KW-1185">Reference proteome</keyword>
<accession>A0A1U7HQA2</accession>
<proteinExistence type="predicted"/>
<keyword evidence="1" id="KW-0732">Signal</keyword>
<sequence>MNQLRNAALSFGVAATVAMAPCVAQAQTCANPSQTPLTKSRLDQIATNQGISLSRVGVEFEEFALNTIRAGNPVPQNNRLFPSPLRQAKAGIRNVEPDGVVPLVVHIIPFLNPQTYADSVFYESKAVKGTLLPPSYENYQILGFLDVLDRSPARAEGENPAIFFLTTSDVRTISKKTIAEANRRDIGVWHSIACEVTPQSGDLQMGGFRLLNRSVYFWDGRLPTSYGGPGSIGRL</sequence>
<dbReference type="EMBL" id="MRCC01000009">
    <property type="protein sequence ID" value="OKH25747.1"/>
    <property type="molecule type" value="Genomic_DNA"/>
</dbReference>
<comment type="caution">
    <text evidence="2">The sequence shown here is derived from an EMBL/GenBank/DDBJ whole genome shotgun (WGS) entry which is preliminary data.</text>
</comment>
<feature type="chain" id="PRO_5013024674" evidence="1">
    <location>
        <begin position="27"/>
        <end position="235"/>
    </location>
</feature>
<dbReference type="RefSeq" id="WP_073549627.1">
    <property type="nucleotide sequence ID" value="NZ_CAWMVK010000043.1"/>
</dbReference>
<dbReference type="STRING" id="247279.NIES1031_12085"/>
<evidence type="ECO:0000256" key="1">
    <source>
        <dbReference type="SAM" id="SignalP"/>
    </source>
</evidence>